<dbReference type="InterPro" id="IPR000994">
    <property type="entry name" value="Pept_M24"/>
</dbReference>
<keyword evidence="8 14" id="KW-0479">Metal-binding</keyword>
<sequence length="527" mass="58601">MSINMPDNPAMHISVKGHGLDKYPAKSHARRVTEKLEAAEGLLVLAATPSILYPNSDQPQPFRQDRYFYYLSGCNEPGCYVAYDIHQDKLVLWLPEIDKRKVVWSGRGSTVKEALEKYDIDDAKYISSSDGPFERGMGRRTTLEEAVQQTISLGISIYSLPDSLPDSLIGDWLYIARGGESQLQYALNCCRVIKDEHEINLIRRANEITAEAHKAVLCGIHHFTNEADVEAAYMGVCIARHAREQAYSPIAGSGSNASELHYVKNEDDFGHSQMMVLDAGCEYSCYASDVTRSIPLNRRRPGTWPSEEAKNVYKIVEKVQEACIAEMRPGKSFIEITKLSFDMVLDGLLELGVLKGEREEVKEAGTHYGFFPHGLGHHLGLEVHDVAPQAPPKSDGQTRCGRNGQREEQCGHTSGSRNHSHLPALPASFGFAAADAHHPDYSVLQSGMVVTVEPGVYFNAYLLDNFFLHSDKHTRFINKEVLKRYMPVGGVRIEDDILVTKKGYENLTNAAKGDEMLKIIRESAAGS</sequence>
<dbReference type="PANTHER" id="PTHR43226">
    <property type="entry name" value="XAA-PRO AMINOPEPTIDASE 3"/>
    <property type="match status" value="1"/>
</dbReference>
<evidence type="ECO:0000256" key="8">
    <source>
        <dbReference type="ARBA" id="ARBA00022723"/>
    </source>
</evidence>
<dbReference type="InterPro" id="IPR029149">
    <property type="entry name" value="Creatin/AminoP/Spt16_N"/>
</dbReference>
<evidence type="ECO:0000313" key="17">
    <source>
        <dbReference type="EMBL" id="KAK5707839.1"/>
    </source>
</evidence>
<evidence type="ECO:0000256" key="3">
    <source>
        <dbReference type="ARBA" id="ARBA00002443"/>
    </source>
</evidence>
<evidence type="ECO:0000313" key="18">
    <source>
        <dbReference type="Proteomes" id="UP001310594"/>
    </source>
</evidence>
<evidence type="ECO:0000256" key="14">
    <source>
        <dbReference type="RuleBase" id="RU000590"/>
    </source>
</evidence>
<dbReference type="InterPro" id="IPR001131">
    <property type="entry name" value="Peptidase_M24B_aminopep-P_CS"/>
</dbReference>
<dbReference type="Pfam" id="PF05195">
    <property type="entry name" value="AMP_N"/>
    <property type="match status" value="1"/>
</dbReference>
<comment type="caution">
    <text evidence="17">The sequence shown here is derived from an EMBL/GenBank/DDBJ whole genome shotgun (WGS) entry which is preliminary data.</text>
</comment>
<evidence type="ECO:0000256" key="7">
    <source>
        <dbReference type="ARBA" id="ARBA00022670"/>
    </source>
</evidence>
<comment type="cofactor">
    <cofactor evidence="2">
        <name>Mn(2+)</name>
        <dbReference type="ChEBI" id="CHEBI:29035"/>
    </cofactor>
</comment>
<dbReference type="InterPro" id="IPR007865">
    <property type="entry name" value="Aminopep_P_N"/>
</dbReference>
<dbReference type="GO" id="GO:0030145">
    <property type="term" value="F:manganese ion binding"/>
    <property type="evidence" value="ECO:0007669"/>
    <property type="project" value="InterPro"/>
</dbReference>
<feature type="domain" description="Aminopeptidase P N-terminal" evidence="16">
    <location>
        <begin position="23"/>
        <end position="168"/>
    </location>
</feature>
<evidence type="ECO:0000256" key="9">
    <source>
        <dbReference type="ARBA" id="ARBA00022801"/>
    </source>
</evidence>
<dbReference type="GO" id="GO:0006508">
    <property type="term" value="P:proteolysis"/>
    <property type="evidence" value="ECO:0007669"/>
    <property type="project" value="UniProtKB-KW"/>
</dbReference>
<dbReference type="InterPro" id="IPR036005">
    <property type="entry name" value="Creatinase/aminopeptidase-like"/>
</dbReference>
<comment type="catalytic activity">
    <reaction evidence="1">
        <text>Release of any N-terminal amino acid, including proline, that is linked to proline, even from a dipeptide or tripeptide.</text>
        <dbReference type="EC" id="3.4.11.9"/>
    </reaction>
</comment>
<keyword evidence="9" id="KW-0378">Hydrolase</keyword>
<comment type="similarity">
    <text evidence="4 14">Belongs to the peptidase M24B family.</text>
</comment>
<dbReference type="PROSITE" id="PS00491">
    <property type="entry name" value="PROLINE_PEPTIDASE"/>
    <property type="match status" value="1"/>
</dbReference>
<protein>
    <recommendedName>
        <fullName evidence="5">Xaa-Pro aminopeptidase</fullName>
        <ecNumber evidence="5">3.4.11.9</ecNumber>
    </recommendedName>
    <alternativeName>
        <fullName evidence="12">Aminoacylproline aminopeptidase</fullName>
    </alternativeName>
    <alternativeName>
        <fullName evidence="13">Prolidase</fullName>
    </alternativeName>
</protein>
<feature type="region of interest" description="Disordered" evidence="15">
    <location>
        <begin position="386"/>
        <end position="419"/>
    </location>
</feature>
<dbReference type="GO" id="GO:0070006">
    <property type="term" value="F:metalloaminopeptidase activity"/>
    <property type="evidence" value="ECO:0007669"/>
    <property type="project" value="InterPro"/>
</dbReference>
<keyword evidence="7" id="KW-0645">Protease</keyword>
<organism evidence="17 18">
    <name type="scientific">Elasticomyces elasticus</name>
    <dbReference type="NCBI Taxonomy" id="574655"/>
    <lineage>
        <taxon>Eukaryota</taxon>
        <taxon>Fungi</taxon>
        <taxon>Dikarya</taxon>
        <taxon>Ascomycota</taxon>
        <taxon>Pezizomycotina</taxon>
        <taxon>Dothideomycetes</taxon>
        <taxon>Dothideomycetidae</taxon>
        <taxon>Mycosphaerellales</taxon>
        <taxon>Teratosphaeriaceae</taxon>
        <taxon>Elasticomyces</taxon>
    </lineage>
</organism>
<dbReference type="PANTHER" id="PTHR43226:SF3">
    <property type="entry name" value="XAA-PRO AMINOPEPTIDASE AN0832-RELATED"/>
    <property type="match status" value="1"/>
</dbReference>
<dbReference type="EC" id="3.4.11.9" evidence="5"/>
<keyword evidence="10" id="KW-0482">Metalloprotease</keyword>
<reference evidence="17" key="1">
    <citation type="submission" date="2023-08" db="EMBL/GenBank/DDBJ databases">
        <title>Black Yeasts Isolated from many extreme environments.</title>
        <authorList>
            <person name="Coleine C."/>
            <person name="Stajich J.E."/>
            <person name="Selbmann L."/>
        </authorList>
    </citation>
    <scope>NUCLEOTIDE SEQUENCE</scope>
    <source>
        <strain evidence="17">CCFEE 5810</strain>
    </source>
</reference>
<evidence type="ECO:0000259" key="16">
    <source>
        <dbReference type="SMART" id="SM01011"/>
    </source>
</evidence>
<evidence type="ECO:0000256" key="15">
    <source>
        <dbReference type="SAM" id="MobiDB-lite"/>
    </source>
</evidence>
<dbReference type="SUPFAM" id="SSF53092">
    <property type="entry name" value="Creatinase/prolidase N-terminal domain"/>
    <property type="match status" value="1"/>
</dbReference>
<dbReference type="AlphaFoldDB" id="A0AAN7ZWD3"/>
<proteinExistence type="inferred from homology"/>
<dbReference type="InterPro" id="IPR052433">
    <property type="entry name" value="X-Pro_dipept-like"/>
</dbReference>
<comment type="function">
    <text evidence="3">Catalyzes the removal of a penultimate prolyl residue from the N-termini of peptides.</text>
</comment>
<name>A0AAN7ZWD3_9PEZI</name>
<evidence type="ECO:0000256" key="1">
    <source>
        <dbReference type="ARBA" id="ARBA00001424"/>
    </source>
</evidence>
<accession>A0AAN7ZWD3</accession>
<gene>
    <name evidence="17" type="ORF">LTR97_000377</name>
</gene>
<dbReference type="Gene3D" id="3.90.230.10">
    <property type="entry name" value="Creatinase/methionine aminopeptidase superfamily"/>
    <property type="match status" value="1"/>
</dbReference>
<evidence type="ECO:0000256" key="10">
    <source>
        <dbReference type="ARBA" id="ARBA00023049"/>
    </source>
</evidence>
<keyword evidence="6" id="KW-0031">Aminopeptidase</keyword>
<evidence type="ECO:0000256" key="11">
    <source>
        <dbReference type="ARBA" id="ARBA00023211"/>
    </source>
</evidence>
<evidence type="ECO:0000256" key="5">
    <source>
        <dbReference type="ARBA" id="ARBA00012574"/>
    </source>
</evidence>
<keyword evidence="11" id="KW-0464">Manganese</keyword>
<evidence type="ECO:0000256" key="6">
    <source>
        <dbReference type="ARBA" id="ARBA00022438"/>
    </source>
</evidence>
<dbReference type="Gene3D" id="3.40.350.10">
    <property type="entry name" value="Creatinase/prolidase N-terminal domain"/>
    <property type="match status" value="1"/>
</dbReference>
<evidence type="ECO:0000256" key="13">
    <source>
        <dbReference type="ARBA" id="ARBA00032413"/>
    </source>
</evidence>
<dbReference type="EMBL" id="JAVRQU010000001">
    <property type="protein sequence ID" value="KAK5707839.1"/>
    <property type="molecule type" value="Genomic_DNA"/>
</dbReference>
<evidence type="ECO:0000256" key="2">
    <source>
        <dbReference type="ARBA" id="ARBA00001936"/>
    </source>
</evidence>
<dbReference type="Proteomes" id="UP001310594">
    <property type="component" value="Unassembled WGS sequence"/>
</dbReference>
<evidence type="ECO:0000256" key="12">
    <source>
        <dbReference type="ARBA" id="ARBA00030849"/>
    </source>
</evidence>
<dbReference type="Pfam" id="PF00557">
    <property type="entry name" value="Peptidase_M24"/>
    <property type="match status" value="1"/>
</dbReference>
<dbReference type="SMART" id="SM01011">
    <property type="entry name" value="AMP_N"/>
    <property type="match status" value="1"/>
</dbReference>
<evidence type="ECO:0000256" key="4">
    <source>
        <dbReference type="ARBA" id="ARBA00008766"/>
    </source>
</evidence>
<dbReference type="SUPFAM" id="SSF55920">
    <property type="entry name" value="Creatinase/aminopeptidase"/>
    <property type="match status" value="1"/>
</dbReference>